<dbReference type="SUPFAM" id="SSF82615">
    <property type="entry name" value="Polo-box domain"/>
    <property type="match status" value="1"/>
</dbReference>
<name>A0AAN4ZLW4_9BILA</name>
<dbReference type="EMBL" id="BTRK01000003">
    <property type="protein sequence ID" value="GMR43687.1"/>
    <property type="molecule type" value="Genomic_DNA"/>
</dbReference>
<dbReference type="InterPro" id="IPR000959">
    <property type="entry name" value="POLO_box_dom"/>
</dbReference>
<dbReference type="Gene3D" id="3.30.1120.30">
    <property type="entry name" value="POLO box domain"/>
    <property type="match status" value="2"/>
</dbReference>
<feature type="domain" description="POLO box" evidence="1">
    <location>
        <begin position="16"/>
        <end position="98"/>
    </location>
</feature>
<dbReference type="AlphaFoldDB" id="A0AAN4ZLW4"/>
<proteinExistence type="predicted"/>
<dbReference type="Pfam" id="PF00659">
    <property type="entry name" value="POLO_box"/>
    <property type="match status" value="1"/>
</dbReference>
<comment type="caution">
    <text evidence="2">The sequence shown here is derived from an EMBL/GenBank/DDBJ whole genome shotgun (WGS) entry which is preliminary data.</text>
</comment>
<organism evidence="2 3">
    <name type="scientific">Pristionchus mayeri</name>
    <dbReference type="NCBI Taxonomy" id="1317129"/>
    <lineage>
        <taxon>Eukaryota</taxon>
        <taxon>Metazoa</taxon>
        <taxon>Ecdysozoa</taxon>
        <taxon>Nematoda</taxon>
        <taxon>Chromadorea</taxon>
        <taxon>Rhabditida</taxon>
        <taxon>Rhabditina</taxon>
        <taxon>Diplogasteromorpha</taxon>
        <taxon>Diplogasteroidea</taxon>
        <taxon>Neodiplogasteridae</taxon>
        <taxon>Pristionchus</taxon>
    </lineage>
</organism>
<protein>
    <recommendedName>
        <fullName evidence="1">POLO box domain-containing protein</fullName>
    </recommendedName>
</protein>
<dbReference type="InterPro" id="IPR033695">
    <property type="entry name" value="POLO_box_2"/>
</dbReference>
<feature type="non-terminal residue" evidence="2">
    <location>
        <position position="1"/>
    </location>
</feature>
<dbReference type="InterPro" id="IPR036947">
    <property type="entry name" value="POLO_box_dom_sf"/>
</dbReference>
<evidence type="ECO:0000259" key="1">
    <source>
        <dbReference type="PROSITE" id="PS50078"/>
    </source>
</evidence>
<keyword evidence="3" id="KW-1185">Reference proteome</keyword>
<dbReference type="Proteomes" id="UP001328107">
    <property type="component" value="Unassembled WGS sequence"/>
</dbReference>
<reference evidence="3" key="1">
    <citation type="submission" date="2022-10" db="EMBL/GenBank/DDBJ databases">
        <title>Genome assembly of Pristionchus species.</title>
        <authorList>
            <person name="Yoshida K."/>
            <person name="Sommer R.J."/>
        </authorList>
    </citation>
    <scope>NUCLEOTIDE SEQUENCE [LARGE SCALE GENOMIC DNA]</scope>
    <source>
        <strain evidence="3">RS5460</strain>
    </source>
</reference>
<dbReference type="CDD" id="cd13117">
    <property type="entry name" value="POLO_box_2"/>
    <property type="match status" value="1"/>
</dbReference>
<evidence type="ECO:0000313" key="3">
    <source>
        <dbReference type="Proteomes" id="UP001328107"/>
    </source>
</evidence>
<sequence>ESQAPMAGDELARLPWLRDWSRSNSAIVFHLSNGTVQINFFKDHTKLVLCPLLGAVSVIDSSQNMKVFKLALLKEHGCTKEMHTKLNYAKSKCEKFMKDGSTAKANKLLEAFKNQ</sequence>
<evidence type="ECO:0000313" key="2">
    <source>
        <dbReference type="EMBL" id="GMR43687.1"/>
    </source>
</evidence>
<accession>A0AAN4ZLW4</accession>
<dbReference type="PROSITE" id="PS50078">
    <property type="entry name" value="POLO_BOX"/>
    <property type="match status" value="1"/>
</dbReference>
<gene>
    <name evidence="2" type="ORF">PMAYCL1PPCAC_13882</name>
</gene>